<dbReference type="EMBL" id="JAOYFB010000002">
    <property type="protein sequence ID" value="KAK4006887.1"/>
    <property type="molecule type" value="Genomic_DNA"/>
</dbReference>
<keyword evidence="2" id="KW-1185">Reference proteome</keyword>
<protein>
    <submittedName>
        <fullName evidence="1">Uncharacterized protein</fullName>
    </submittedName>
</protein>
<sequence length="81" mass="8957">MQRLILLTSCKQDHHSALYELSSEHHETVATLQALKQADKLSYGTTLEQVSCKLPPNVEAMGQGLRSRGDQKPISIIKING</sequence>
<dbReference type="Proteomes" id="UP001234178">
    <property type="component" value="Unassembled WGS sequence"/>
</dbReference>
<evidence type="ECO:0000313" key="1">
    <source>
        <dbReference type="EMBL" id="KAK4006887.1"/>
    </source>
</evidence>
<name>A0ABQ9Z1V9_9CRUS</name>
<organism evidence="1 2">
    <name type="scientific">Daphnia magna</name>
    <dbReference type="NCBI Taxonomy" id="35525"/>
    <lineage>
        <taxon>Eukaryota</taxon>
        <taxon>Metazoa</taxon>
        <taxon>Ecdysozoa</taxon>
        <taxon>Arthropoda</taxon>
        <taxon>Crustacea</taxon>
        <taxon>Branchiopoda</taxon>
        <taxon>Diplostraca</taxon>
        <taxon>Cladocera</taxon>
        <taxon>Anomopoda</taxon>
        <taxon>Daphniidae</taxon>
        <taxon>Daphnia</taxon>
    </lineage>
</organism>
<accession>A0ABQ9Z1V9</accession>
<gene>
    <name evidence="1" type="ORF">OUZ56_012042</name>
</gene>
<reference evidence="1 2" key="1">
    <citation type="journal article" date="2023" name="Nucleic Acids Res.">
        <title>The hologenome of Daphnia magna reveals possible DNA methylation and microbiome-mediated evolution of the host genome.</title>
        <authorList>
            <person name="Chaturvedi A."/>
            <person name="Li X."/>
            <person name="Dhandapani V."/>
            <person name="Marshall H."/>
            <person name="Kissane S."/>
            <person name="Cuenca-Cambronero M."/>
            <person name="Asole G."/>
            <person name="Calvet F."/>
            <person name="Ruiz-Romero M."/>
            <person name="Marangio P."/>
            <person name="Guigo R."/>
            <person name="Rago D."/>
            <person name="Mirbahai L."/>
            <person name="Eastwood N."/>
            <person name="Colbourne J.K."/>
            <person name="Zhou J."/>
            <person name="Mallon E."/>
            <person name="Orsini L."/>
        </authorList>
    </citation>
    <scope>NUCLEOTIDE SEQUENCE [LARGE SCALE GENOMIC DNA]</scope>
    <source>
        <strain evidence="1">LRV0_1</strain>
    </source>
</reference>
<comment type="caution">
    <text evidence="1">The sequence shown here is derived from an EMBL/GenBank/DDBJ whole genome shotgun (WGS) entry which is preliminary data.</text>
</comment>
<proteinExistence type="predicted"/>
<evidence type="ECO:0000313" key="2">
    <source>
        <dbReference type="Proteomes" id="UP001234178"/>
    </source>
</evidence>